<accession>A0A101UP30</accession>
<feature type="region of interest" description="Disordered" evidence="1">
    <location>
        <begin position="192"/>
        <end position="224"/>
    </location>
</feature>
<evidence type="ECO:0008006" key="4">
    <source>
        <dbReference type="Google" id="ProtNLM"/>
    </source>
</evidence>
<proteinExistence type="predicted"/>
<dbReference type="STRING" id="909626.AQJ91_47695"/>
<name>A0A101UP30_9ACTN</name>
<dbReference type="Proteomes" id="UP000053260">
    <property type="component" value="Unassembled WGS sequence"/>
</dbReference>
<comment type="caution">
    <text evidence="2">The sequence shown here is derived from an EMBL/GenBank/DDBJ whole genome shotgun (WGS) entry which is preliminary data.</text>
</comment>
<protein>
    <recommendedName>
        <fullName evidence="4">Transposase-like Mu C-terminal domain-containing protein</fullName>
    </recommendedName>
</protein>
<dbReference type="AlphaFoldDB" id="A0A101UP30"/>
<sequence>MKIHGRRGVKIGGLWYGGDDPVLGELSLFPSPRSGRHRDKWVVHRDPRDCRQAFIELSGQWHTLPWNGLPAGEDVLAFSDARVQQVLREAARAGLTPRDDIELLPLLLDLIGARSPVGSWPSQMTKAERTERAREVARARAAERDRTAPAGLTSLPVAPRPAELVRQNQQAVDAERRRRREAVVDVPLVAPPRLGDSLREHSLFTLPDADDDGPISQPVQEGPQ</sequence>
<dbReference type="EMBL" id="LMXB01000163">
    <property type="protein sequence ID" value="KUO14288.1"/>
    <property type="molecule type" value="Genomic_DNA"/>
</dbReference>
<reference evidence="2 3" key="1">
    <citation type="submission" date="2015-10" db="EMBL/GenBank/DDBJ databases">
        <title>Draft genome sequence of Streptomyces sp. RV15, isolated from a marine sponge.</title>
        <authorList>
            <person name="Ruckert C."/>
            <person name="Abdelmohsen U.R."/>
            <person name="Winkler A."/>
            <person name="Hentschel U."/>
            <person name="Kalinowski J."/>
            <person name="Kampfer P."/>
            <person name="Glaeser S."/>
        </authorList>
    </citation>
    <scope>NUCLEOTIDE SEQUENCE [LARGE SCALE GENOMIC DNA]</scope>
    <source>
        <strain evidence="2 3">RV15</strain>
    </source>
</reference>
<evidence type="ECO:0000256" key="1">
    <source>
        <dbReference type="SAM" id="MobiDB-lite"/>
    </source>
</evidence>
<gene>
    <name evidence="2" type="ORF">AQJ91_47695</name>
</gene>
<keyword evidence="3" id="KW-1185">Reference proteome</keyword>
<organism evidence="2 3">
    <name type="scientific">Streptomyces dysideae</name>
    <dbReference type="NCBI Taxonomy" id="909626"/>
    <lineage>
        <taxon>Bacteria</taxon>
        <taxon>Bacillati</taxon>
        <taxon>Actinomycetota</taxon>
        <taxon>Actinomycetes</taxon>
        <taxon>Kitasatosporales</taxon>
        <taxon>Streptomycetaceae</taxon>
        <taxon>Streptomyces</taxon>
    </lineage>
</organism>
<evidence type="ECO:0000313" key="2">
    <source>
        <dbReference type="EMBL" id="KUO14288.1"/>
    </source>
</evidence>
<evidence type="ECO:0000313" key="3">
    <source>
        <dbReference type="Proteomes" id="UP000053260"/>
    </source>
</evidence>